<dbReference type="OMA" id="IAYPESC"/>
<protein>
    <recommendedName>
        <fullName evidence="4">BZIP domain-containing protein</fullName>
    </recommendedName>
</protein>
<dbReference type="InParanoid" id="H6BTD3"/>
<sequence length="250" mass="28323">MDYCFTGSPSQSPHQSFFTAGQYFDSTSESSSPNSPHVSKARFLLEDERTDWLQHTSRMKLNDASMTYNIIQYGTTPSNFYSPTSTSSISAQYDNGNTPDQPERGKRRSGSTSTSAKGKDQITSMHVRRRAQNRASQRAFRERKEKHLKGLEHQLEDLHEKHQDLLQSYTRQADEVTKLNNRIAELTAELGTLRSCQDQSFSEMLIPDKFDKFDAFGAHDMLYNRSDSYADGTALDFDSEFPLDSLGGSL</sequence>
<accession>H6BTD3</accession>
<reference evidence="5" key="1">
    <citation type="submission" date="2011-07" db="EMBL/GenBank/DDBJ databases">
        <title>The Genome Sequence of Exophiala (Wangiella) dermatitidis NIH/UT8656.</title>
        <authorList>
            <consortium name="The Broad Institute Genome Sequencing Platform"/>
            <person name="Cuomo C."/>
            <person name="Wang Z."/>
            <person name="Hunicke-Smith S."/>
            <person name="Szanislo P.J."/>
            <person name="Earl A."/>
            <person name="Young S.K."/>
            <person name="Zeng Q."/>
            <person name="Gargeya S."/>
            <person name="Fitzgerald M."/>
            <person name="Haas B."/>
            <person name="Abouelleil A."/>
            <person name="Alvarado L."/>
            <person name="Arachchi H.M."/>
            <person name="Berlin A."/>
            <person name="Brown A."/>
            <person name="Chapman S.B."/>
            <person name="Chen Z."/>
            <person name="Dunbar C."/>
            <person name="Freedman E."/>
            <person name="Gearin G."/>
            <person name="Gellesch M."/>
            <person name="Goldberg J."/>
            <person name="Griggs A."/>
            <person name="Gujja S."/>
            <person name="Heiman D."/>
            <person name="Howarth C."/>
            <person name="Larson L."/>
            <person name="Lui A."/>
            <person name="MacDonald P.J.P."/>
            <person name="Montmayeur A."/>
            <person name="Murphy C."/>
            <person name="Neiman D."/>
            <person name="Pearson M."/>
            <person name="Priest M."/>
            <person name="Roberts A."/>
            <person name="Saif S."/>
            <person name="Shea T."/>
            <person name="Shenoy N."/>
            <person name="Sisk P."/>
            <person name="Stolte C."/>
            <person name="Sykes S."/>
            <person name="Wortman J."/>
            <person name="Nusbaum C."/>
            <person name="Birren B."/>
        </authorList>
    </citation>
    <scope>NUCLEOTIDE SEQUENCE</scope>
    <source>
        <strain evidence="5">NIH/UT8656</strain>
    </source>
</reference>
<keyword evidence="6" id="KW-1185">Reference proteome</keyword>
<name>H6BTD3_EXODN</name>
<evidence type="ECO:0000256" key="3">
    <source>
        <dbReference type="SAM" id="MobiDB-lite"/>
    </source>
</evidence>
<dbReference type="VEuPathDB" id="FungiDB:HMPREF1120_02500"/>
<dbReference type="PROSITE" id="PS00036">
    <property type="entry name" value="BZIP_BASIC"/>
    <property type="match status" value="1"/>
</dbReference>
<dbReference type="CDD" id="cd14688">
    <property type="entry name" value="bZIP_YAP"/>
    <property type="match status" value="1"/>
</dbReference>
<dbReference type="eggNOG" id="ENOG502T0QK">
    <property type="taxonomic scope" value="Eukaryota"/>
</dbReference>
<dbReference type="GO" id="GO:0090575">
    <property type="term" value="C:RNA polymerase II transcription regulator complex"/>
    <property type="evidence" value="ECO:0007669"/>
    <property type="project" value="TreeGrafter"/>
</dbReference>
<dbReference type="PROSITE" id="PS50217">
    <property type="entry name" value="BZIP"/>
    <property type="match status" value="1"/>
</dbReference>
<evidence type="ECO:0000313" key="6">
    <source>
        <dbReference type="Proteomes" id="UP000007304"/>
    </source>
</evidence>
<dbReference type="PANTHER" id="PTHR40621:SF6">
    <property type="entry name" value="AP-1-LIKE TRANSCRIPTION FACTOR YAP1-RELATED"/>
    <property type="match status" value="1"/>
</dbReference>
<evidence type="ECO:0000313" key="5">
    <source>
        <dbReference type="EMBL" id="EHY54330.1"/>
    </source>
</evidence>
<dbReference type="GO" id="GO:0001228">
    <property type="term" value="F:DNA-binding transcription activator activity, RNA polymerase II-specific"/>
    <property type="evidence" value="ECO:0007669"/>
    <property type="project" value="TreeGrafter"/>
</dbReference>
<dbReference type="EMBL" id="JH226131">
    <property type="protein sequence ID" value="EHY54330.1"/>
    <property type="molecule type" value="Genomic_DNA"/>
</dbReference>
<dbReference type="InterPro" id="IPR050936">
    <property type="entry name" value="AP-1-like"/>
</dbReference>
<organism evidence="5 6">
    <name type="scientific">Exophiala dermatitidis (strain ATCC 34100 / CBS 525.76 / NIH/UT8656)</name>
    <name type="common">Black yeast</name>
    <name type="synonym">Wangiella dermatitidis</name>
    <dbReference type="NCBI Taxonomy" id="858893"/>
    <lineage>
        <taxon>Eukaryota</taxon>
        <taxon>Fungi</taxon>
        <taxon>Dikarya</taxon>
        <taxon>Ascomycota</taxon>
        <taxon>Pezizomycotina</taxon>
        <taxon>Eurotiomycetes</taxon>
        <taxon>Chaetothyriomycetidae</taxon>
        <taxon>Chaetothyriales</taxon>
        <taxon>Herpotrichiellaceae</taxon>
        <taxon>Exophiala</taxon>
    </lineage>
</organism>
<feature type="region of interest" description="Disordered" evidence="3">
    <location>
        <begin position="79"/>
        <end position="143"/>
    </location>
</feature>
<dbReference type="InterPro" id="IPR004827">
    <property type="entry name" value="bZIP"/>
</dbReference>
<dbReference type="SMART" id="SM00338">
    <property type="entry name" value="BRLZ"/>
    <property type="match status" value="1"/>
</dbReference>
<feature type="compositionally biased region" description="Polar residues" evidence="3">
    <location>
        <begin position="79"/>
        <end position="100"/>
    </location>
</feature>
<dbReference type="HOGENOM" id="CLU_076384_1_0_1"/>
<dbReference type="Gene3D" id="1.20.5.170">
    <property type="match status" value="1"/>
</dbReference>
<dbReference type="PANTHER" id="PTHR40621">
    <property type="entry name" value="TRANSCRIPTION FACTOR KAPC-RELATED"/>
    <property type="match status" value="1"/>
</dbReference>
<evidence type="ECO:0000256" key="2">
    <source>
        <dbReference type="ARBA" id="ARBA00023242"/>
    </source>
</evidence>
<feature type="domain" description="BZIP" evidence="4">
    <location>
        <begin position="128"/>
        <end position="186"/>
    </location>
</feature>
<dbReference type="GO" id="GO:0000976">
    <property type="term" value="F:transcription cis-regulatory region binding"/>
    <property type="evidence" value="ECO:0007669"/>
    <property type="project" value="InterPro"/>
</dbReference>
<proteinExistence type="predicted"/>
<evidence type="ECO:0000259" key="4">
    <source>
        <dbReference type="PROSITE" id="PS50217"/>
    </source>
</evidence>
<gene>
    <name evidence="5" type="ORF">HMPREF1120_02500</name>
</gene>
<dbReference type="SUPFAM" id="SSF57959">
    <property type="entry name" value="Leucine zipper domain"/>
    <property type="match status" value="1"/>
</dbReference>
<dbReference type="Proteomes" id="UP000007304">
    <property type="component" value="Unassembled WGS sequence"/>
</dbReference>
<comment type="subcellular location">
    <subcellularLocation>
        <location evidence="1">Nucleus</location>
    </subcellularLocation>
</comment>
<dbReference type="RefSeq" id="XP_009154791.1">
    <property type="nucleotide sequence ID" value="XM_009156543.1"/>
</dbReference>
<keyword evidence="2" id="KW-0539">Nucleus</keyword>
<dbReference type="STRING" id="858893.H6BTD3"/>
<dbReference type="AlphaFoldDB" id="H6BTD3"/>
<dbReference type="GeneID" id="20307139"/>
<dbReference type="InterPro" id="IPR046347">
    <property type="entry name" value="bZIP_sf"/>
</dbReference>
<dbReference type="Pfam" id="PF00170">
    <property type="entry name" value="bZIP_1"/>
    <property type="match status" value="1"/>
</dbReference>
<evidence type="ECO:0000256" key="1">
    <source>
        <dbReference type="ARBA" id="ARBA00004123"/>
    </source>
</evidence>
<dbReference type="OrthoDB" id="2593073at2759"/>